<accession>A0AAV2RYK9</accession>
<gene>
    <name evidence="3" type="ORF">MNOR_LOCUS29910</name>
</gene>
<evidence type="ECO:0000256" key="1">
    <source>
        <dbReference type="SAM" id="Phobius"/>
    </source>
</evidence>
<sequence>TMKVIAALLVLCCMVNYAQAVVLDVDNSLNSIGEDKARSFSIDDNGYLVLNFNNTYLMSFIYIALFAIPVVIVALLVLPLFGVDLTNIFRRRESIDQDYYAYDNQDYSTYTEFAQRSLELLTPVISAIDDAYQQYQ</sequence>
<dbReference type="Proteomes" id="UP001497623">
    <property type="component" value="Unassembled WGS sequence"/>
</dbReference>
<evidence type="ECO:0000313" key="4">
    <source>
        <dbReference type="Proteomes" id="UP001497623"/>
    </source>
</evidence>
<reference evidence="3 4" key="1">
    <citation type="submission" date="2024-05" db="EMBL/GenBank/DDBJ databases">
        <authorList>
            <person name="Wallberg A."/>
        </authorList>
    </citation>
    <scope>NUCLEOTIDE SEQUENCE [LARGE SCALE GENOMIC DNA]</scope>
</reference>
<organism evidence="3 4">
    <name type="scientific">Meganyctiphanes norvegica</name>
    <name type="common">Northern krill</name>
    <name type="synonym">Thysanopoda norvegica</name>
    <dbReference type="NCBI Taxonomy" id="48144"/>
    <lineage>
        <taxon>Eukaryota</taxon>
        <taxon>Metazoa</taxon>
        <taxon>Ecdysozoa</taxon>
        <taxon>Arthropoda</taxon>
        <taxon>Crustacea</taxon>
        <taxon>Multicrustacea</taxon>
        <taxon>Malacostraca</taxon>
        <taxon>Eumalacostraca</taxon>
        <taxon>Eucarida</taxon>
        <taxon>Euphausiacea</taxon>
        <taxon>Euphausiidae</taxon>
        <taxon>Meganyctiphanes</taxon>
    </lineage>
</organism>
<keyword evidence="2" id="KW-0732">Signal</keyword>
<keyword evidence="1" id="KW-0812">Transmembrane</keyword>
<feature type="signal peptide" evidence="2">
    <location>
        <begin position="1"/>
        <end position="20"/>
    </location>
</feature>
<protein>
    <submittedName>
        <fullName evidence="3">Uncharacterized protein</fullName>
    </submittedName>
</protein>
<feature type="transmembrane region" description="Helical" evidence="1">
    <location>
        <begin position="60"/>
        <end position="83"/>
    </location>
</feature>
<evidence type="ECO:0000313" key="3">
    <source>
        <dbReference type="EMBL" id="CAL4146726.1"/>
    </source>
</evidence>
<keyword evidence="1" id="KW-0472">Membrane</keyword>
<keyword evidence="1" id="KW-1133">Transmembrane helix</keyword>
<comment type="caution">
    <text evidence="3">The sequence shown here is derived from an EMBL/GenBank/DDBJ whole genome shotgun (WGS) entry which is preliminary data.</text>
</comment>
<evidence type="ECO:0000256" key="2">
    <source>
        <dbReference type="SAM" id="SignalP"/>
    </source>
</evidence>
<feature type="non-terminal residue" evidence="3">
    <location>
        <position position="1"/>
    </location>
</feature>
<dbReference type="EMBL" id="CAXKWB010035564">
    <property type="protein sequence ID" value="CAL4146726.1"/>
    <property type="molecule type" value="Genomic_DNA"/>
</dbReference>
<keyword evidence="4" id="KW-1185">Reference proteome</keyword>
<proteinExistence type="predicted"/>
<feature type="chain" id="PRO_5043595601" evidence="2">
    <location>
        <begin position="21"/>
        <end position="136"/>
    </location>
</feature>
<dbReference type="AlphaFoldDB" id="A0AAV2RYK9"/>
<name>A0AAV2RYK9_MEGNR</name>